<dbReference type="PANTHER" id="PTHR43828">
    <property type="entry name" value="ASPARAGINASE"/>
    <property type="match status" value="1"/>
</dbReference>
<dbReference type="GO" id="GO:0048315">
    <property type="term" value="P:conidium formation"/>
    <property type="evidence" value="ECO:0007669"/>
    <property type="project" value="UniProtKB-KW"/>
</dbReference>
<dbReference type="EMBL" id="LAFY01000284">
    <property type="protein sequence ID" value="KJY01395.1"/>
    <property type="molecule type" value="Genomic_DNA"/>
</dbReference>
<keyword evidence="10" id="KW-1185">Reference proteome</keyword>
<dbReference type="InterPro" id="IPR018004">
    <property type="entry name" value="KilA/APSES_HTH"/>
</dbReference>
<comment type="caution">
    <text evidence="9">The sequence shown here is derived from an EMBL/GenBank/DDBJ whole genome shotgun (WGS) entry which is preliminary data.</text>
</comment>
<keyword evidence="1" id="KW-0677">Repeat</keyword>
<evidence type="ECO:0000313" key="9">
    <source>
        <dbReference type="EMBL" id="KJY01395.1"/>
    </source>
</evidence>
<dbReference type="GO" id="GO:0030435">
    <property type="term" value="P:sporulation resulting in formation of a cellular spore"/>
    <property type="evidence" value="ECO:0007669"/>
    <property type="project" value="UniProtKB-KW"/>
</dbReference>
<evidence type="ECO:0000256" key="4">
    <source>
        <dbReference type="ARBA" id="ARBA00023321"/>
    </source>
</evidence>
<dbReference type="Proteomes" id="UP000033647">
    <property type="component" value="Unassembled WGS sequence"/>
</dbReference>
<feature type="domain" description="HTH APSES-type" evidence="8">
    <location>
        <begin position="5"/>
        <end position="111"/>
    </location>
</feature>
<keyword evidence="3 5" id="KW-0040">ANK repeat</keyword>
<dbReference type="GO" id="GO:0033309">
    <property type="term" value="C:SBF transcription complex"/>
    <property type="evidence" value="ECO:0007669"/>
    <property type="project" value="TreeGrafter"/>
</dbReference>
<dbReference type="PANTHER" id="PTHR43828:SF15">
    <property type="entry name" value="TRANSCRIPTION FACTOR MBP1"/>
    <property type="match status" value="1"/>
</dbReference>
<keyword evidence="6" id="KW-0175">Coiled coil</keyword>
<dbReference type="PROSITE" id="PS50297">
    <property type="entry name" value="ANK_REP_REGION"/>
    <property type="match status" value="1"/>
</dbReference>
<accession>A0A0F4GVC8</accession>
<dbReference type="GO" id="GO:0030907">
    <property type="term" value="C:MBF transcription complex"/>
    <property type="evidence" value="ECO:0007669"/>
    <property type="project" value="TreeGrafter"/>
</dbReference>
<dbReference type="SUPFAM" id="SSF48403">
    <property type="entry name" value="Ankyrin repeat"/>
    <property type="match status" value="1"/>
</dbReference>
<protein>
    <submittedName>
        <fullName evidence="9">ANK-repeat protein MBP1 transcription factor/APSES transcription factor</fullName>
    </submittedName>
</protein>
<evidence type="ECO:0000256" key="2">
    <source>
        <dbReference type="ARBA" id="ARBA00022969"/>
    </source>
</evidence>
<proteinExistence type="predicted"/>
<gene>
    <name evidence="9" type="ORF">TI39_contig292g00015</name>
</gene>
<evidence type="ECO:0000256" key="1">
    <source>
        <dbReference type="ARBA" id="ARBA00022737"/>
    </source>
</evidence>
<feature type="region of interest" description="Disordered" evidence="7">
    <location>
        <begin position="103"/>
        <end position="155"/>
    </location>
</feature>
<dbReference type="SMART" id="SM00248">
    <property type="entry name" value="ANK"/>
    <property type="match status" value="2"/>
</dbReference>
<dbReference type="InterPro" id="IPR003163">
    <property type="entry name" value="Tscrpt_reg_HTH_APSES-type"/>
</dbReference>
<evidence type="ECO:0000256" key="6">
    <source>
        <dbReference type="SAM" id="Coils"/>
    </source>
</evidence>
<evidence type="ECO:0000313" key="10">
    <source>
        <dbReference type="Proteomes" id="UP000033647"/>
    </source>
</evidence>
<dbReference type="FunFam" id="3.10.260.10:FF:000001">
    <property type="entry name" value="APSES transcription factor (MbpA)"/>
    <property type="match status" value="1"/>
</dbReference>
<dbReference type="InterPro" id="IPR036887">
    <property type="entry name" value="HTH_APSES_sf"/>
</dbReference>
<feature type="repeat" description="ANK" evidence="5">
    <location>
        <begin position="255"/>
        <end position="287"/>
    </location>
</feature>
<dbReference type="InterPro" id="IPR036770">
    <property type="entry name" value="Ankyrin_rpt-contain_sf"/>
</dbReference>
<reference evidence="9 10" key="1">
    <citation type="submission" date="2015-03" db="EMBL/GenBank/DDBJ databases">
        <title>RNA-seq based gene annotation and comparative genomics of four Zymoseptoria species reveal species-specific pathogenicity related genes and transposable element activity.</title>
        <authorList>
            <person name="Grandaubert J."/>
            <person name="Bhattacharyya A."/>
            <person name="Stukenbrock E.H."/>
        </authorList>
    </citation>
    <scope>NUCLEOTIDE SEQUENCE [LARGE SCALE GENOMIC DNA]</scope>
    <source>
        <strain evidence="9 10">Zb18110</strain>
    </source>
</reference>
<dbReference type="AlphaFoldDB" id="A0A0F4GVC8"/>
<dbReference type="PROSITE" id="PS51299">
    <property type="entry name" value="HTH_APSES"/>
    <property type="match status" value="1"/>
</dbReference>
<organism evidence="9 10">
    <name type="scientific">Zymoseptoria brevis</name>
    <dbReference type="NCBI Taxonomy" id="1047168"/>
    <lineage>
        <taxon>Eukaryota</taxon>
        <taxon>Fungi</taxon>
        <taxon>Dikarya</taxon>
        <taxon>Ascomycota</taxon>
        <taxon>Pezizomycotina</taxon>
        <taxon>Dothideomycetes</taxon>
        <taxon>Dothideomycetidae</taxon>
        <taxon>Mycosphaerellales</taxon>
        <taxon>Mycosphaerellaceae</taxon>
        <taxon>Zymoseptoria</taxon>
    </lineage>
</organism>
<dbReference type="Gene3D" id="3.10.260.10">
    <property type="entry name" value="Transcription regulator HTH, APSES-type DNA-binding domain"/>
    <property type="match status" value="1"/>
</dbReference>
<dbReference type="GO" id="GO:0003677">
    <property type="term" value="F:DNA binding"/>
    <property type="evidence" value="ECO:0007669"/>
    <property type="project" value="InterPro"/>
</dbReference>
<evidence type="ECO:0000259" key="8">
    <source>
        <dbReference type="PROSITE" id="PS51299"/>
    </source>
</evidence>
<dbReference type="GO" id="GO:0001228">
    <property type="term" value="F:DNA-binding transcription activator activity, RNA polymerase II-specific"/>
    <property type="evidence" value="ECO:0007669"/>
    <property type="project" value="UniProtKB-ARBA"/>
</dbReference>
<name>A0A0F4GVC8_9PEZI</name>
<dbReference type="STRING" id="1047168.A0A0F4GVC8"/>
<dbReference type="SUPFAM" id="SSF54616">
    <property type="entry name" value="DNA-binding domain of Mlu1-box binding protein MBP1"/>
    <property type="match status" value="1"/>
</dbReference>
<dbReference type="OrthoDB" id="6718656at2759"/>
<dbReference type="PROSITE" id="PS50088">
    <property type="entry name" value="ANK_REPEAT"/>
    <property type="match status" value="2"/>
</dbReference>
<dbReference type="Pfam" id="PF04383">
    <property type="entry name" value="KilA-N"/>
    <property type="match status" value="1"/>
</dbReference>
<feature type="repeat" description="ANK" evidence="5">
    <location>
        <begin position="376"/>
        <end position="408"/>
    </location>
</feature>
<dbReference type="InterPro" id="IPR002110">
    <property type="entry name" value="Ankyrin_rpt"/>
</dbReference>
<feature type="region of interest" description="Disordered" evidence="7">
    <location>
        <begin position="231"/>
        <end position="251"/>
    </location>
</feature>
<keyword evidence="4" id="KW-0183">Conidiation</keyword>
<dbReference type="InterPro" id="IPR051642">
    <property type="entry name" value="SWI6-like"/>
</dbReference>
<dbReference type="SMART" id="SM01252">
    <property type="entry name" value="KilA-N"/>
    <property type="match status" value="1"/>
</dbReference>
<evidence type="ECO:0000256" key="7">
    <source>
        <dbReference type="SAM" id="MobiDB-lite"/>
    </source>
</evidence>
<dbReference type="Gene3D" id="1.25.40.20">
    <property type="entry name" value="Ankyrin repeat-containing domain"/>
    <property type="match status" value="1"/>
</dbReference>
<evidence type="ECO:0000256" key="3">
    <source>
        <dbReference type="ARBA" id="ARBA00023043"/>
    </source>
</evidence>
<dbReference type="Pfam" id="PF00023">
    <property type="entry name" value="Ank"/>
    <property type="match status" value="2"/>
</dbReference>
<sequence>MGDKIYSATYSNVPVYECNVEGNHVMRRRSDDWINATHILKVAQYDKPARTRILEREVQKGVHEKVQGGYGKYQGTWIPLPDGRLLAQKNSVLDKLQAIFDFVPGDRSPPPAPKHATAASSKPRQPRAPAQPRRQPGKKIANQPAASGTKTRAVYATVPDYEQADTSMMDGDTPDNITIASESAFDDFDHQDGYHTGSRKRRRVEDTMTQADKEHQLWAEELMDYFVLQDDPQDSLPTAPQPPPSVDLNRPIDDKGYTALHWAAAMGDIEVVKDLIRRGASIDVQSKNGETPLLRAVVFTNNYDSQNMAKLAGLLIRTVNMQEWFGSTVFHHIANTTERKSKYQCARYYLDCILDKMSDVLPPGGIENVLNITDHNGDTAITIAARNGARKCVRSLIGRNAAVDIPNRSGETADQLIVQLNHRRQERTNNRQLSSSPFQADSSLGPMGMGGPVQLHQGAMNGGGIPIDPLISQQSLNGGSRGLEHSADVYRSEAALALTSSIMPVLFNKARDLASSIDAEIAEKDAELAEAERVAALRRQEIDALKRQAEELRQKEAEAASRGDERDEELIAELQELIAECEGLTEDEQDLALKELLSEEERALEHAPQDDILMDDDDDEEDNSVNHKMMLVRELQDLMQQRKTLFKTIVQNLSVAGLGDKQGEYKRLITGALGVKEEDVESMLPEIVAELEDWQLDNVNAV</sequence>
<feature type="coiled-coil region" evidence="6">
    <location>
        <begin position="514"/>
        <end position="594"/>
    </location>
</feature>
<evidence type="ECO:0000256" key="5">
    <source>
        <dbReference type="PROSITE-ProRule" id="PRU00023"/>
    </source>
</evidence>
<keyword evidence="2" id="KW-0749">Sporulation</keyword>